<dbReference type="SUPFAM" id="SSF74653">
    <property type="entry name" value="TolA/TonB C-terminal domain"/>
    <property type="match status" value="1"/>
</dbReference>
<evidence type="ECO:0000313" key="8">
    <source>
        <dbReference type="Proteomes" id="UP000321899"/>
    </source>
</evidence>
<name>A0A5Q4VJ91_9BACT</name>
<evidence type="ECO:0000256" key="2">
    <source>
        <dbReference type="ARBA" id="ARBA00022692"/>
    </source>
</evidence>
<comment type="subcellular location">
    <subcellularLocation>
        <location evidence="1">Membrane</location>
        <topology evidence="1">Single-pass membrane protein</topology>
    </subcellularLocation>
</comment>
<dbReference type="Pfam" id="PF03544">
    <property type="entry name" value="TonB_C"/>
    <property type="match status" value="1"/>
</dbReference>
<dbReference type="RefSeq" id="WP_139445327.1">
    <property type="nucleotide sequence ID" value="NZ_VDMB01000001.1"/>
</dbReference>
<dbReference type="GO" id="GO:0016020">
    <property type="term" value="C:membrane"/>
    <property type="evidence" value="ECO:0007669"/>
    <property type="project" value="UniProtKB-SubCell"/>
</dbReference>
<dbReference type="Proteomes" id="UP000321899">
    <property type="component" value="Unassembled WGS sequence"/>
</dbReference>
<dbReference type="NCBIfam" id="TIGR01352">
    <property type="entry name" value="tonB_Cterm"/>
    <property type="match status" value="1"/>
</dbReference>
<dbReference type="GO" id="GO:0055085">
    <property type="term" value="P:transmembrane transport"/>
    <property type="evidence" value="ECO:0007669"/>
    <property type="project" value="InterPro"/>
</dbReference>
<comment type="caution">
    <text evidence="7">The sequence shown here is derived from an EMBL/GenBank/DDBJ whole genome shotgun (WGS) entry which is preliminary data.</text>
</comment>
<accession>A0A5Q4VJ91</accession>
<evidence type="ECO:0000256" key="5">
    <source>
        <dbReference type="SAM" id="Phobius"/>
    </source>
</evidence>
<evidence type="ECO:0000256" key="1">
    <source>
        <dbReference type="ARBA" id="ARBA00004167"/>
    </source>
</evidence>
<gene>
    <name evidence="7" type="ORF">FIM25_01210</name>
</gene>
<dbReference type="EMBL" id="VDMB01000001">
    <property type="protein sequence ID" value="TYT76200.1"/>
    <property type="molecule type" value="Genomic_DNA"/>
</dbReference>
<dbReference type="Gene3D" id="3.30.2420.10">
    <property type="entry name" value="TonB"/>
    <property type="match status" value="1"/>
</dbReference>
<dbReference type="InterPro" id="IPR006260">
    <property type="entry name" value="TonB/TolA_C"/>
</dbReference>
<evidence type="ECO:0000313" key="7">
    <source>
        <dbReference type="EMBL" id="TYT76200.1"/>
    </source>
</evidence>
<keyword evidence="3 5" id="KW-1133">Transmembrane helix</keyword>
<proteinExistence type="predicted"/>
<dbReference type="OrthoDB" id="15637at2"/>
<feature type="domain" description="TonB C-terminal" evidence="6">
    <location>
        <begin position="135"/>
        <end position="228"/>
    </location>
</feature>
<protein>
    <submittedName>
        <fullName evidence="7">TonB family protein</fullName>
    </submittedName>
</protein>
<evidence type="ECO:0000256" key="4">
    <source>
        <dbReference type="ARBA" id="ARBA00023136"/>
    </source>
</evidence>
<keyword evidence="2 5" id="KW-0812">Transmembrane</keyword>
<dbReference type="AlphaFoldDB" id="A0A5Q4VJ91"/>
<dbReference type="PROSITE" id="PS52015">
    <property type="entry name" value="TONB_CTD"/>
    <property type="match status" value="1"/>
</dbReference>
<sequence length="228" mass="25289">MRSFTVWLVCWGLGAGLTLLIFGLFLVSGKSGVPEEPWEGVPVTLSQDLFHERPESVTERPVEIPVLPELERLEPLPFDDSVLSLPDTFFLKRELTLAEVIPDVRPPDAASLTSSLDAPAPQQLVDADAVYGPGELDAMPRPIHRVVPTFPHAARRQGIRHGRVRLLMEVDREGRVRDVQVISADPPGYFEAVSLDAARRWRFTPGRLGDADVITRFELPLVFGEPDG</sequence>
<evidence type="ECO:0000256" key="3">
    <source>
        <dbReference type="ARBA" id="ARBA00022989"/>
    </source>
</evidence>
<reference evidence="7 8" key="1">
    <citation type="submission" date="2019-06" db="EMBL/GenBank/DDBJ databases">
        <title>Desulfobotulus mexicanus sp. nov., a novel sulfate-reducing bacterium isolated from the sediment of an alkaline crater lake in Mexico.</title>
        <authorList>
            <person name="Hirschler-Rea A."/>
        </authorList>
    </citation>
    <scope>NUCLEOTIDE SEQUENCE [LARGE SCALE GENOMIC DNA]</scope>
    <source>
        <strain evidence="7 8">PAR22N</strain>
    </source>
</reference>
<keyword evidence="4 5" id="KW-0472">Membrane</keyword>
<dbReference type="InterPro" id="IPR037682">
    <property type="entry name" value="TonB_C"/>
</dbReference>
<feature type="transmembrane region" description="Helical" evidence="5">
    <location>
        <begin position="6"/>
        <end position="27"/>
    </location>
</feature>
<evidence type="ECO:0000259" key="6">
    <source>
        <dbReference type="PROSITE" id="PS52015"/>
    </source>
</evidence>
<organism evidence="7 8">
    <name type="scientific">Desulfobotulus mexicanus</name>
    <dbReference type="NCBI Taxonomy" id="2586642"/>
    <lineage>
        <taxon>Bacteria</taxon>
        <taxon>Pseudomonadati</taxon>
        <taxon>Thermodesulfobacteriota</taxon>
        <taxon>Desulfobacteria</taxon>
        <taxon>Desulfobacterales</taxon>
        <taxon>Desulfobacteraceae</taxon>
        <taxon>Desulfobotulus</taxon>
    </lineage>
</organism>
<keyword evidence="8" id="KW-1185">Reference proteome</keyword>